<dbReference type="GO" id="GO:0006235">
    <property type="term" value="P:dTTP biosynthetic process"/>
    <property type="evidence" value="ECO:0007669"/>
    <property type="project" value="UniProtKB-UniRule"/>
</dbReference>
<dbReference type="EMBL" id="CP002278">
    <property type="protein sequence ID" value="ADP77231.1"/>
    <property type="molecule type" value="Genomic_DNA"/>
</dbReference>
<protein>
    <recommendedName>
        <fullName evidence="3 11">Probable thymidylate kinase</fullName>
        <ecNumber evidence="2 11">2.7.4.9</ecNumber>
    </recommendedName>
    <alternativeName>
        <fullName evidence="9 11">dTMP kinase</fullName>
    </alternativeName>
</protein>
<keyword evidence="5 11" id="KW-0545">Nucleotide biosynthesis</keyword>
<gene>
    <name evidence="11" type="primary">tmk</name>
    <name evidence="13" type="ordered locus">Mfer_0431</name>
</gene>
<dbReference type="InterPro" id="IPR018094">
    <property type="entry name" value="Thymidylate_kinase"/>
</dbReference>
<dbReference type="KEGG" id="mfv:Mfer_0431"/>
<evidence type="ECO:0000256" key="6">
    <source>
        <dbReference type="ARBA" id="ARBA00022741"/>
    </source>
</evidence>
<dbReference type="PANTHER" id="PTHR10344:SF4">
    <property type="entry name" value="UMP-CMP KINASE 2, MITOCHONDRIAL"/>
    <property type="match status" value="1"/>
</dbReference>
<evidence type="ECO:0000256" key="10">
    <source>
        <dbReference type="ARBA" id="ARBA00048743"/>
    </source>
</evidence>
<dbReference type="GO" id="GO:0006233">
    <property type="term" value="P:dTDP biosynthetic process"/>
    <property type="evidence" value="ECO:0007669"/>
    <property type="project" value="InterPro"/>
</dbReference>
<dbReference type="PANTHER" id="PTHR10344">
    <property type="entry name" value="THYMIDYLATE KINASE"/>
    <property type="match status" value="1"/>
</dbReference>
<sequence>MYIAFEGIDGSGKTTICKYISSYLRRNGYKVLTVGFPSNNEIGKLAKKMLKGEIKWNEIAFELLITADMLQCNHKIKKFLKNGGIVLSDRSPYSSIAYRPHLRNWIEKIHKPLIKPDIVIFLDVSVDNALKRIYKHDKYEKKKYLEIARRTYLRLSKELNFVKINANKNFKKVFLDVKHIIESSVKNKRLSLRPSQ</sequence>
<dbReference type="GO" id="GO:0006227">
    <property type="term" value="P:dUDP biosynthetic process"/>
    <property type="evidence" value="ECO:0007669"/>
    <property type="project" value="TreeGrafter"/>
</dbReference>
<evidence type="ECO:0000256" key="2">
    <source>
        <dbReference type="ARBA" id="ARBA00012980"/>
    </source>
</evidence>
<name>E3GY49_METFV</name>
<evidence type="ECO:0000313" key="14">
    <source>
        <dbReference type="Proteomes" id="UP000002315"/>
    </source>
</evidence>
<keyword evidence="4 11" id="KW-0808">Transferase</keyword>
<dbReference type="OrthoDB" id="43083at2157"/>
<evidence type="ECO:0000256" key="7">
    <source>
        <dbReference type="ARBA" id="ARBA00022777"/>
    </source>
</evidence>
<keyword evidence="7 11" id="KW-0418">Kinase</keyword>
<organism evidence="13 14">
    <name type="scientific">Methanothermus fervidus (strain ATCC 43054 / DSM 2088 / JCM 10308 / V24 S)</name>
    <dbReference type="NCBI Taxonomy" id="523846"/>
    <lineage>
        <taxon>Archaea</taxon>
        <taxon>Methanobacteriati</taxon>
        <taxon>Methanobacteriota</taxon>
        <taxon>Methanomada group</taxon>
        <taxon>Methanobacteria</taxon>
        <taxon>Methanobacteriales</taxon>
        <taxon>Methanothermaceae</taxon>
        <taxon>Methanothermus</taxon>
    </lineage>
</organism>
<keyword evidence="6 11" id="KW-0547">Nucleotide-binding</keyword>
<evidence type="ECO:0000313" key="13">
    <source>
        <dbReference type="EMBL" id="ADP77231.1"/>
    </source>
</evidence>
<dbReference type="InterPro" id="IPR039430">
    <property type="entry name" value="Thymidylate_kin-like_dom"/>
</dbReference>
<evidence type="ECO:0000256" key="5">
    <source>
        <dbReference type="ARBA" id="ARBA00022727"/>
    </source>
</evidence>
<proteinExistence type="inferred from homology"/>
<dbReference type="Gene3D" id="3.40.50.300">
    <property type="entry name" value="P-loop containing nucleotide triphosphate hydrolases"/>
    <property type="match status" value="1"/>
</dbReference>
<dbReference type="EC" id="2.7.4.9" evidence="2 11"/>
<dbReference type="InterPro" id="IPR027417">
    <property type="entry name" value="P-loop_NTPase"/>
</dbReference>
<dbReference type="GO" id="GO:0004798">
    <property type="term" value="F:dTMP kinase activity"/>
    <property type="evidence" value="ECO:0007669"/>
    <property type="project" value="UniProtKB-UniRule"/>
</dbReference>
<dbReference type="HAMAP" id="MF_00165">
    <property type="entry name" value="Thymidylate_kinase"/>
    <property type="match status" value="1"/>
</dbReference>
<evidence type="ECO:0000259" key="12">
    <source>
        <dbReference type="Pfam" id="PF02223"/>
    </source>
</evidence>
<feature type="binding site" evidence="11">
    <location>
        <begin position="7"/>
        <end position="14"/>
    </location>
    <ligand>
        <name>ATP</name>
        <dbReference type="ChEBI" id="CHEBI:30616"/>
    </ligand>
</feature>
<evidence type="ECO:0000256" key="8">
    <source>
        <dbReference type="ARBA" id="ARBA00022840"/>
    </source>
</evidence>
<keyword evidence="14" id="KW-1185">Reference proteome</keyword>
<evidence type="ECO:0000256" key="9">
    <source>
        <dbReference type="ARBA" id="ARBA00029962"/>
    </source>
</evidence>
<accession>E3GY49</accession>
<feature type="domain" description="Thymidylate kinase-like" evidence="12">
    <location>
        <begin position="5"/>
        <end position="173"/>
    </location>
</feature>
<dbReference type="HOGENOM" id="CLU_049131_0_2_2"/>
<dbReference type="STRING" id="523846.Mfer_0431"/>
<dbReference type="AlphaFoldDB" id="E3GY49"/>
<dbReference type="Proteomes" id="UP000002315">
    <property type="component" value="Chromosome"/>
</dbReference>
<dbReference type="CDD" id="cd01672">
    <property type="entry name" value="TMPK"/>
    <property type="match status" value="1"/>
</dbReference>
<comment type="similarity">
    <text evidence="1 11">Belongs to the thymidylate kinase family.</text>
</comment>
<keyword evidence="8 11" id="KW-0067">ATP-binding</keyword>
<evidence type="ECO:0000256" key="11">
    <source>
        <dbReference type="HAMAP-Rule" id="MF_00165"/>
    </source>
</evidence>
<evidence type="ECO:0000256" key="4">
    <source>
        <dbReference type="ARBA" id="ARBA00022679"/>
    </source>
</evidence>
<dbReference type="SUPFAM" id="SSF52540">
    <property type="entry name" value="P-loop containing nucleoside triphosphate hydrolases"/>
    <property type="match status" value="1"/>
</dbReference>
<evidence type="ECO:0000256" key="1">
    <source>
        <dbReference type="ARBA" id="ARBA00009776"/>
    </source>
</evidence>
<dbReference type="GO" id="GO:0005524">
    <property type="term" value="F:ATP binding"/>
    <property type="evidence" value="ECO:0007669"/>
    <property type="project" value="UniProtKB-UniRule"/>
</dbReference>
<dbReference type="Pfam" id="PF02223">
    <property type="entry name" value="Thymidylate_kin"/>
    <property type="match status" value="1"/>
</dbReference>
<comment type="catalytic activity">
    <reaction evidence="10 11">
        <text>dTMP + ATP = dTDP + ADP</text>
        <dbReference type="Rhea" id="RHEA:13517"/>
        <dbReference type="ChEBI" id="CHEBI:30616"/>
        <dbReference type="ChEBI" id="CHEBI:58369"/>
        <dbReference type="ChEBI" id="CHEBI:63528"/>
        <dbReference type="ChEBI" id="CHEBI:456216"/>
        <dbReference type="EC" id="2.7.4.9"/>
    </reaction>
</comment>
<dbReference type="NCBIfam" id="TIGR00041">
    <property type="entry name" value="DTMP_kinase"/>
    <property type="match status" value="1"/>
</dbReference>
<reference evidence="13 14" key="1">
    <citation type="journal article" date="2010" name="Stand. Genomic Sci.">
        <title>Complete genome sequence of Methanothermus fervidus type strain (V24S).</title>
        <authorList>
            <person name="Anderson I."/>
            <person name="Djao O.D."/>
            <person name="Misra M."/>
            <person name="Chertkov O."/>
            <person name="Nolan M."/>
            <person name="Lucas S."/>
            <person name="Lapidus A."/>
            <person name="Del Rio T.G."/>
            <person name="Tice H."/>
            <person name="Cheng J.F."/>
            <person name="Tapia R."/>
            <person name="Han C."/>
            <person name="Goodwin L."/>
            <person name="Pitluck S."/>
            <person name="Liolios K."/>
            <person name="Ivanova N."/>
            <person name="Mavromatis K."/>
            <person name="Mikhailova N."/>
            <person name="Pati A."/>
            <person name="Brambilla E."/>
            <person name="Chen A."/>
            <person name="Palaniappan K."/>
            <person name="Land M."/>
            <person name="Hauser L."/>
            <person name="Chang Y.J."/>
            <person name="Jeffries C.D."/>
            <person name="Sikorski J."/>
            <person name="Spring S."/>
            <person name="Rohde M."/>
            <person name="Eichinger K."/>
            <person name="Huber H."/>
            <person name="Wirth R."/>
            <person name="Goker M."/>
            <person name="Detter J.C."/>
            <person name="Woyke T."/>
            <person name="Bristow J."/>
            <person name="Eisen J.A."/>
            <person name="Markowitz V."/>
            <person name="Hugenholtz P."/>
            <person name="Klenk H.P."/>
            <person name="Kyrpides N.C."/>
        </authorList>
    </citation>
    <scope>NUCLEOTIDE SEQUENCE [LARGE SCALE GENOMIC DNA]</scope>
    <source>
        <strain evidence="14">ATCC 43054 / DSM 2088 / JCM 10308 / V24 S</strain>
    </source>
</reference>
<evidence type="ECO:0000256" key="3">
    <source>
        <dbReference type="ARBA" id="ARBA00013355"/>
    </source>
</evidence>
<dbReference type="GO" id="GO:0005737">
    <property type="term" value="C:cytoplasm"/>
    <property type="evidence" value="ECO:0007669"/>
    <property type="project" value="TreeGrafter"/>
</dbReference>